<dbReference type="InterPro" id="IPR008265">
    <property type="entry name" value="Lipase_GDSL_AS"/>
</dbReference>
<proteinExistence type="predicted"/>
<gene>
    <name evidence="2" type="ORF">SISSUDRAFT_1039466</name>
</gene>
<dbReference type="OrthoDB" id="671439at2759"/>
<feature type="non-terminal residue" evidence="2">
    <location>
        <position position="1"/>
    </location>
</feature>
<feature type="domain" description="SGNH hydrolase-type esterase" evidence="1">
    <location>
        <begin position="27"/>
        <end position="225"/>
    </location>
</feature>
<accession>A0A166IXZ6</accession>
<evidence type="ECO:0000259" key="1">
    <source>
        <dbReference type="Pfam" id="PF13472"/>
    </source>
</evidence>
<dbReference type="EMBL" id="KV428005">
    <property type="protein sequence ID" value="KZT44186.1"/>
    <property type="molecule type" value="Genomic_DNA"/>
</dbReference>
<protein>
    <submittedName>
        <fullName evidence="2">SGNH hydrolase</fullName>
    </submittedName>
</protein>
<dbReference type="InterPro" id="IPR045136">
    <property type="entry name" value="Iah1-like"/>
</dbReference>
<sequence>MRLAFWHRLSQRRLKQMAAAHLDTIFLFGDSLTQGGWQPYGFAQKLAYVYARKFDVINRGMSGYNTEWAIPVLEQVLVKKEVRDQYPKARIAIIFFGANDACIQPSPQYVPIPEFKSNLTHIIHRFTSTDSPFYSPETKIILMTPPPINTYQRGAELGARNPPQKLDREFNNTKAYADAVKEVAAAEGTVLVDIWEAVYDKAGRDEKALNKYLSDGLHFTPEGYTIVFDEIIKKISSELPELHHDNLKPVFPPWDQIDHKNPGSLKARTP</sequence>
<dbReference type="Proteomes" id="UP000076798">
    <property type="component" value="Unassembled WGS sequence"/>
</dbReference>
<evidence type="ECO:0000313" key="2">
    <source>
        <dbReference type="EMBL" id="KZT44186.1"/>
    </source>
</evidence>
<dbReference type="InterPro" id="IPR036514">
    <property type="entry name" value="SGNH_hydro_sf"/>
</dbReference>
<dbReference type="InterPro" id="IPR013830">
    <property type="entry name" value="SGNH_hydro"/>
</dbReference>
<dbReference type="PROSITE" id="PS01098">
    <property type="entry name" value="LIPASE_GDSL_SER"/>
    <property type="match status" value="1"/>
</dbReference>
<organism evidence="2 3">
    <name type="scientific">Sistotremastrum suecicum HHB10207 ss-3</name>
    <dbReference type="NCBI Taxonomy" id="1314776"/>
    <lineage>
        <taxon>Eukaryota</taxon>
        <taxon>Fungi</taxon>
        <taxon>Dikarya</taxon>
        <taxon>Basidiomycota</taxon>
        <taxon>Agaricomycotina</taxon>
        <taxon>Agaricomycetes</taxon>
        <taxon>Sistotremastrales</taxon>
        <taxon>Sistotremastraceae</taxon>
        <taxon>Sistotremastrum</taxon>
    </lineage>
</organism>
<dbReference type="CDD" id="cd01838">
    <property type="entry name" value="Isoamyl_acetate_hydrolase_like"/>
    <property type="match status" value="1"/>
</dbReference>
<dbReference type="SUPFAM" id="SSF52266">
    <property type="entry name" value="SGNH hydrolase"/>
    <property type="match status" value="1"/>
</dbReference>
<dbReference type="GO" id="GO:0006629">
    <property type="term" value="P:lipid metabolic process"/>
    <property type="evidence" value="ECO:0007669"/>
    <property type="project" value="InterPro"/>
</dbReference>
<reference evidence="2 3" key="1">
    <citation type="journal article" date="2016" name="Mol. Biol. Evol.">
        <title>Comparative Genomics of Early-Diverging Mushroom-Forming Fungi Provides Insights into the Origins of Lignocellulose Decay Capabilities.</title>
        <authorList>
            <person name="Nagy L.G."/>
            <person name="Riley R."/>
            <person name="Tritt A."/>
            <person name="Adam C."/>
            <person name="Daum C."/>
            <person name="Floudas D."/>
            <person name="Sun H."/>
            <person name="Yadav J.S."/>
            <person name="Pangilinan J."/>
            <person name="Larsson K.H."/>
            <person name="Matsuura K."/>
            <person name="Barry K."/>
            <person name="Labutti K."/>
            <person name="Kuo R."/>
            <person name="Ohm R.A."/>
            <person name="Bhattacharya S.S."/>
            <person name="Shirouzu T."/>
            <person name="Yoshinaga Y."/>
            <person name="Martin F.M."/>
            <person name="Grigoriev I.V."/>
            <person name="Hibbett D.S."/>
        </authorList>
    </citation>
    <scope>NUCLEOTIDE SEQUENCE [LARGE SCALE GENOMIC DNA]</scope>
    <source>
        <strain evidence="2 3">HHB10207 ss-3</strain>
    </source>
</reference>
<dbReference type="PANTHER" id="PTHR14209">
    <property type="entry name" value="ISOAMYL ACETATE-HYDROLYZING ESTERASE 1"/>
    <property type="match status" value="1"/>
</dbReference>
<dbReference type="AlphaFoldDB" id="A0A166IXZ6"/>
<dbReference type="PANTHER" id="PTHR14209:SF19">
    <property type="entry name" value="ISOAMYL ACETATE-HYDROLYZING ESTERASE 1 HOMOLOG"/>
    <property type="match status" value="1"/>
</dbReference>
<keyword evidence="3" id="KW-1185">Reference proteome</keyword>
<name>A0A166IXZ6_9AGAM</name>
<dbReference type="STRING" id="1314776.A0A166IXZ6"/>
<dbReference type="Gene3D" id="3.40.50.1110">
    <property type="entry name" value="SGNH hydrolase"/>
    <property type="match status" value="1"/>
</dbReference>
<dbReference type="Pfam" id="PF13472">
    <property type="entry name" value="Lipase_GDSL_2"/>
    <property type="match status" value="1"/>
</dbReference>
<keyword evidence="2" id="KW-0378">Hydrolase</keyword>
<evidence type="ECO:0000313" key="3">
    <source>
        <dbReference type="Proteomes" id="UP000076798"/>
    </source>
</evidence>
<dbReference type="GO" id="GO:0016298">
    <property type="term" value="F:lipase activity"/>
    <property type="evidence" value="ECO:0007669"/>
    <property type="project" value="InterPro"/>
</dbReference>